<accession>A0A7M2WU49</accession>
<sequence>MRFSRLARVGVLGVCASALVAGSIGCSTFRNEWPSKRMARGYTPPATQPTVMAPVAEADAFTYPAIDHLPAGVQASFTRDNPSSPIVAVEQVPSGSGPMLYRVTSLQDGTPVVSSYRSTGADLHPPEIVVIRPNDSDRPKAKYAPKPEGGVPAKGTQSGAID</sequence>
<reference evidence="2 3" key="1">
    <citation type="submission" date="2020-10" db="EMBL/GenBank/DDBJ databases">
        <title>Wide distribution of Phycisphaera-like planctomycetes from WD2101 soil group in peatlands and genome analysis of the first cultivated representative.</title>
        <authorList>
            <person name="Dedysh S.N."/>
            <person name="Beletsky A.V."/>
            <person name="Ivanova A."/>
            <person name="Kulichevskaya I.S."/>
            <person name="Suzina N.E."/>
            <person name="Philippov D.A."/>
            <person name="Rakitin A.L."/>
            <person name="Mardanov A.V."/>
            <person name="Ravin N.V."/>
        </authorList>
    </citation>
    <scope>NUCLEOTIDE SEQUENCE [LARGE SCALE GENOMIC DNA]</scope>
    <source>
        <strain evidence="2 3">M1803</strain>
    </source>
</reference>
<evidence type="ECO:0000256" key="1">
    <source>
        <dbReference type="SAM" id="MobiDB-lite"/>
    </source>
</evidence>
<dbReference type="EMBL" id="CP063458">
    <property type="protein sequence ID" value="QOV88794.1"/>
    <property type="molecule type" value="Genomic_DNA"/>
</dbReference>
<keyword evidence="3" id="KW-1185">Reference proteome</keyword>
<proteinExistence type="predicted"/>
<feature type="region of interest" description="Disordered" evidence="1">
    <location>
        <begin position="130"/>
        <end position="162"/>
    </location>
</feature>
<evidence type="ECO:0000313" key="3">
    <source>
        <dbReference type="Proteomes" id="UP000593765"/>
    </source>
</evidence>
<name>A0A7M2WU49_9BACT</name>
<dbReference type="KEGG" id="hbs:IPV69_21600"/>
<dbReference type="PROSITE" id="PS51257">
    <property type="entry name" value="PROKAR_LIPOPROTEIN"/>
    <property type="match status" value="1"/>
</dbReference>
<gene>
    <name evidence="2" type="ORF">IPV69_21600</name>
</gene>
<dbReference type="Proteomes" id="UP000593765">
    <property type="component" value="Chromosome"/>
</dbReference>
<protein>
    <submittedName>
        <fullName evidence="2">Uncharacterized protein</fullName>
    </submittedName>
</protein>
<organism evidence="2 3">
    <name type="scientific">Humisphaera borealis</name>
    <dbReference type="NCBI Taxonomy" id="2807512"/>
    <lineage>
        <taxon>Bacteria</taxon>
        <taxon>Pseudomonadati</taxon>
        <taxon>Planctomycetota</taxon>
        <taxon>Phycisphaerae</taxon>
        <taxon>Tepidisphaerales</taxon>
        <taxon>Tepidisphaeraceae</taxon>
        <taxon>Humisphaera</taxon>
    </lineage>
</organism>
<evidence type="ECO:0000313" key="2">
    <source>
        <dbReference type="EMBL" id="QOV88794.1"/>
    </source>
</evidence>
<dbReference type="AlphaFoldDB" id="A0A7M2WU49"/>
<dbReference type="RefSeq" id="WP_206291800.1">
    <property type="nucleotide sequence ID" value="NZ_CP063458.1"/>
</dbReference>